<dbReference type="Gene3D" id="1.20.1510.10">
    <property type="entry name" value="Cation efflux protein transmembrane domain"/>
    <property type="match status" value="1"/>
</dbReference>
<dbReference type="InterPro" id="IPR027470">
    <property type="entry name" value="Cation_efflux_CTD"/>
</dbReference>
<name>A0A1M7DQY5_9BACL</name>
<dbReference type="InterPro" id="IPR050291">
    <property type="entry name" value="CDF_Transporter"/>
</dbReference>
<dbReference type="InterPro" id="IPR036837">
    <property type="entry name" value="Cation_efflux_CTD_sf"/>
</dbReference>
<dbReference type="PANTHER" id="PTHR43840">
    <property type="entry name" value="MITOCHONDRIAL METAL TRANSPORTER 1-RELATED"/>
    <property type="match status" value="1"/>
</dbReference>
<evidence type="ECO:0000256" key="3">
    <source>
        <dbReference type="ARBA" id="ARBA00022448"/>
    </source>
</evidence>
<feature type="transmembrane region" description="Helical" evidence="7">
    <location>
        <begin position="80"/>
        <end position="101"/>
    </location>
</feature>
<feature type="domain" description="Cation efflux protein cytoplasmic" evidence="9">
    <location>
        <begin position="218"/>
        <end position="295"/>
    </location>
</feature>
<dbReference type="Proteomes" id="UP000184206">
    <property type="component" value="Unassembled WGS sequence"/>
</dbReference>
<comment type="subcellular location">
    <subcellularLocation>
        <location evidence="1">Membrane</location>
        <topology evidence="1">Multi-pass membrane protein</topology>
    </subcellularLocation>
</comment>
<dbReference type="STRING" id="1123231.SAMN02745189_00961"/>
<dbReference type="InterPro" id="IPR058533">
    <property type="entry name" value="Cation_efflux_TM"/>
</dbReference>
<dbReference type="FunFam" id="1.20.1510.10:FF:000006">
    <property type="entry name" value="Divalent cation efflux transporter"/>
    <property type="match status" value="1"/>
</dbReference>
<evidence type="ECO:0000313" key="10">
    <source>
        <dbReference type="EMBL" id="SHL81817.1"/>
    </source>
</evidence>
<dbReference type="Pfam" id="PF16916">
    <property type="entry name" value="ZT_dimer"/>
    <property type="match status" value="1"/>
</dbReference>
<accession>A0A1M7DQY5</accession>
<dbReference type="AlphaFoldDB" id="A0A1M7DQY5"/>
<dbReference type="Gene3D" id="3.30.70.1350">
    <property type="entry name" value="Cation efflux protein, cytoplasmic domain"/>
    <property type="match status" value="1"/>
</dbReference>
<dbReference type="GO" id="GO:0016020">
    <property type="term" value="C:membrane"/>
    <property type="evidence" value="ECO:0007669"/>
    <property type="project" value="UniProtKB-SubCell"/>
</dbReference>
<comment type="similarity">
    <text evidence="2">Belongs to the cation diffusion facilitator (CDF) transporter (TC 2.A.4) family.</text>
</comment>
<feature type="transmembrane region" description="Helical" evidence="7">
    <location>
        <begin position="12"/>
        <end position="32"/>
    </location>
</feature>
<dbReference type="SUPFAM" id="SSF160240">
    <property type="entry name" value="Cation efflux protein cytoplasmic domain-like"/>
    <property type="match status" value="1"/>
</dbReference>
<proteinExistence type="inferred from homology"/>
<keyword evidence="6 7" id="KW-0472">Membrane</keyword>
<evidence type="ECO:0000259" key="8">
    <source>
        <dbReference type="Pfam" id="PF01545"/>
    </source>
</evidence>
<feature type="transmembrane region" description="Helical" evidence="7">
    <location>
        <begin position="38"/>
        <end position="59"/>
    </location>
</feature>
<evidence type="ECO:0000256" key="6">
    <source>
        <dbReference type="ARBA" id="ARBA00023136"/>
    </source>
</evidence>
<feature type="transmembrane region" description="Helical" evidence="7">
    <location>
        <begin position="181"/>
        <end position="202"/>
    </location>
</feature>
<evidence type="ECO:0000256" key="1">
    <source>
        <dbReference type="ARBA" id="ARBA00004141"/>
    </source>
</evidence>
<sequence>MTNRYKEAQRATIIGIAVNLLLAVIKGIGGVMGNSRALVADAVHSASDVVSSIAVYIGVRAAQKPPDREHPYGHGKSENVATLIVAILLVVVGFEIMYNSITSIWTETANEVTSIMVLYIIIFSLIVKEVLFQYKFRLGTRINSPALIADAWHHRTDAISSAVALAGVGLTLIGARYDIPYLNYFDPLAGAVIAVIIMYMGFQLAKEAVSMTLEVVLNEEETVELMKTATSVDKVVQVDALSARSHGSYVIVDIKISVDANISVEEGHRIGRNVKQKLIREHDMVRDVHVHVNPYDFENRND</sequence>
<dbReference type="RefSeq" id="WP_072708959.1">
    <property type="nucleotide sequence ID" value="NZ_FRCF01000003.1"/>
</dbReference>
<dbReference type="Pfam" id="PF01545">
    <property type="entry name" value="Cation_efflux"/>
    <property type="match status" value="1"/>
</dbReference>
<reference evidence="10 11" key="1">
    <citation type="submission" date="2016-11" db="EMBL/GenBank/DDBJ databases">
        <authorList>
            <person name="Jaros S."/>
            <person name="Januszkiewicz K."/>
            <person name="Wedrychowicz H."/>
        </authorList>
    </citation>
    <scope>NUCLEOTIDE SEQUENCE [LARGE SCALE GENOMIC DNA]</scope>
    <source>
        <strain evidence="10 11">DSM 16010</strain>
    </source>
</reference>
<evidence type="ECO:0000256" key="2">
    <source>
        <dbReference type="ARBA" id="ARBA00008114"/>
    </source>
</evidence>
<dbReference type="OrthoDB" id="9806522at2"/>
<dbReference type="GO" id="GO:0008324">
    <property type="term" value="F:monoatomic cation transmembrane transporter activity"/>
    <property type="evidence" value="ECO:0007669"/>
    <property type="project" value="InterPro"/>
</dbReference>
<keyword evidence="5 7" id="KW-1133">Transmembrane helix</keyword>
<keyword evidence="3" id="KW-0813">Transport</keyword>
<evidence type="ECO:0000256" key="4">
    <source>
        <dbReference type="ARBA" id="ARBA00022692"/>
    </source>
</evidence>
<keyword evidence="4 7" id="KW-0812">Transmembrane</keyword>
<feature type="domain" description="Cation efflux protein transmembrane" evidence="8">
    <location>
        <begin position="13"/>
        <end position="211"/>
    </location>
</feature>
<evidence type="ECO:0000256" key="7">
    <source>
        <dbReference type="SAM" id="Phobius"/>
    </source>
</evidence>
<evidence type="ECO:0000256" key="5">
    <source>
        <dbReference type="ARBA" id="ARBA00022989"/>
    </source>
</evidence>
<evidence type="ECO:0000259" key="9">
    <source>
        <dbReference type="Pfam" id="PF16916"/>
    </source>
</evidence>
<dbReference type="NCBIfam" id="TIGR01297">
    <property type="entry name" value="CDF"/>
    <property type="match status" value="1"/>
</dbReference>
<evidence type="ECO:0000313" key="11">
    <source>
        <dbReference type="Proteomes" id="UP000184206"/>
    </source>
</evidence>
<keyword evidence="11" id="KW-1185">Reference proteome</keyword>
<gene>
    <name evidence="10" type="ORF">SAMN02745189_00961</name>
</gene>
<dbReference type="PANTHER" id="PTHR43840:SF15">
    <property type="entry name" value="MITOCHONDRIAL METAL TRANSPORTER 1-RELATED"/>
    <property type="match status" value="1"/>
</dbReference>
<organism evidence="10 11">
    <name type="scientific">Lacicoccus alkaliphilus DSM 16010</name>
    <dbReference type="NCBI Taxonomy" id="1123231"/>
    <lineage>
        <taxon>Bacteria</taxon>
        <taxon>Bacillati</taxon>
        <taxon>Bacillota</taxon>
        <taxon>Bacilli</taxon>
        <taxon>Bacillales</taxon>
        <taxon>Salinicoccaceae</taxon>
        <taxon>Lacicoccus</taxon>
    </lineage>
</organism>
<feature type="transmembrane region" description="Helical" evidence="7">
    <location>
        <begin position="113"/>
        <end position="131"/>
    </location>
</feature>
<protein>
    <submittedName>
        <fullName evidence="10">Cation diffusion facilitator family transporter</fullName>
    </submittedName>
</protein>
<dbReference type="InterPro" id="IPR002524">
    <property type="entry name" value="Cation_efflux"/>
</dbReference>
<dbReference type="InterPro" id="IPR027469">
    <property type="entry name" value="Cation_efflux_TMD_sf"/>
</dbReference>
<dbReference type="SUPFAM" id="SSF161111">
    <property type="entry name" value="Cation efflux protein transmembrane domain-like"/>
    <property type="match status" value="1"/>
</dbReference>
<dbReference type="EMBL" id="FRCF01000003">
    <property type="protein sequence ID" value="SHL81817.1"/>
    <property type="molecule type" value="Genomic_DNA"/>
</dbReference>